<dbReference type="EMBL" id="MN478376">
    <property type="protein sequence ID" value="QGH45134.1"/>
    <property type="molecule type" value="Genomic_DNA"/>
</dbReference>
<proteinExistence type="predicted"/>
<protein>
    <submittedName>
        <fullName evidence="1">Uncharacterized protein</fullName>
    </submittedName>
</protein>
<organism evidence="1 2">
    <name type="scientific">Ralstonia phage Reminis</name>
    <dbReference type="NCBI Taxonomy" id="2662139"/>
    <lineage>
        <taxon>Viruses</taxon>
        <taxon>Duplodnaviria</taxon>
        <taxon>Heunggongvirae</taxon>
        <taxon>Uroviricota</taxon>
        <taxon>Caudoviricetes</taxon>
        <taxon>Autographivirales</taxon>
        <taxon>Autographivirales incertae sedis</taxon>
        <taxon>Reminisvirus</taxon>
        <taxon>Reminisvirus reminis</taxon>
    </lineage>
</organism>
<accession>A0A5Q2UAM9</accession>
<dbReference type="InterPro" id="IPR025915">
    <property type="entry name" value="Phage_gp49_66"/>
</dbReference>
<dbReference type="Pfam" id="PF13876">
    <property type="entry name" value="Phage_gp49_66"/>
    <property type="match status" value="1"/>
</dbReference>
<keyword evidence="2" id="KW-1185">Reference proteome</keyword>
<name>A0A5Q2UAM9_9CAUD</name>
<sequence length="92" mass="10455">MSDKKVTYERIQHLLATSTAHYNRLYGTTTVCQIVLQNGFSVAIGESACVDPANFDEKLGRKYAYERAIKLAEDKLWELEGYLLASELRPIK</sequence>
<dbReference type="Proteomes" id="UP000386225">
    <property type="component" value="Segment"/>
</dbReference>
<evidence type="ECO:0000313" key="2">
    <source>
        <dbReference type="Proteomes" id="UP000386225"/>
    </source>
</evidence>
<evidence type="ECO:0000313" key="1">
    <source>
        <dbReference type="EMBL" id="QGH45134.1"/>
    </source>
</evidence>
<reference evidence="1 2" key="1">
    <citation type="submission" date="2019-09" db="EMBL/GenBank/DDBJ databases">
        <title>Bacteriophage as agents antimicrobiens.</title>
        <authorList>
            <person name="Lightbourn L."/>
            <person name="Amarillas L."/>
            <person name="Estrada M."/>
            <person name="Leon R."/>
            <person name="Figueroa L."/>
            <person name="Patron O."/>
            <person name="Leon J."/>
        </authorList>
    </citation>
    <scope>NUCLEOTIDE SEQUENCE [LARGE SCALE GENOMIC DNA]</scope>
</reference>